<evidence type="ECO:0000313" key="16">
    <source>
        <dbReference type="Proteomes" id="UP000032452"/>
    </source>
</evidence>
<dbReference type="EC" id="2.4.99.17" evidence="10 13"/>
<dbReference type="HAMAP" id="MF_00113">
    <property type="entry name" value="QueA"/>
    <property type="match status" value="1"/>
</dbReference>
<dbReference type="InterPro" id="IPR036100">
    <property type="entry name" value="QueA_sf"/>
</dbReference>
<dbReference type="AlphaFoldDB" id="A0A0D9A2K2"/>
<accession>A0A0D9A2K2</accession>
<evidence type="ECO:0000256" key="13">
    <source>
        <dbReference type="HAMAP-Rule" id="MF_00113"/>
    </source>
</evidence>
<evidence type="ECO:0000256" key="10">
    <source>
        <dbReference type="ARBA" id="ARBA00066503"/>
    </source>
</evidence>
<dbReference type="PANTHER" id="PTHR30307:SF0">
    <property type="entry name" value="S-ADENOSYLMETHIONINE:TRNA RIBOSYLTRANSFERASE-ISOMERASE"/>
    <property type="match status" value="1"/>
</dbReference>
<comment type="function">
    <text evidence="13">Transfers and isomerizes the ribose moiety from AdoMet to the 7-aminomethyl group of 7-deazaguanine (preQ1-tRNA) to give epoxyqueuosine (oQ-tRNA).</text>
</comment>
<comment type="pathway">
    <text evidence="2 13">tRNA modification; tRNA-queuosine biosynthesis.</text>
</comment>
<dbReference type="FunFam" id="3.40.1780.10:FF:000001">
    <property type="entry name" value="S-adenosylmethionine:tRNA ribosyltransferase-isomerase"/>
    <property type="match status" value="1"/>
</dbReference>
<dbReference type="Gene3D" id="3.40.1780.10">
    <property type="entry name" value="QueA-like"/>
    <property type="match status" value="1"/>
</dbReference>
<dbReference type="InterPro" id="IPR003699">
    <property type="entry name" value="QueA"/>
</dbReference>
<dbReference type="GO" id="GO:0005737">
    <property type="term" value="C:cytoplasm"/>
    <property type="evidence" value="ECO:0007669"/>
    <property type="project" value="UniProtKB-SubCell"/>
</dbReference>
<proteinExistence type="inferred from homology"/>
<dbReference type="GO" id="GO:0051075">
    <property type="term" value="F:S-adenosylmethionine:tRNA ribosyltransferase-isomerase activity"/>
    <property type="evidence" value="ECO:0007669"/>
    <property type="project" value="UniProtKB-EC"/>
</dbReference>
<dbReference type="Gene3D" id="2.40.10.240">
    <property type="entry name" value="QueA-like"/>
    <property type="match status" value="1"/>
</dbReference>
<reference evidence="15 16" key="1">
    <citation type="submission" date="2015-02" db="EMBL/GenBank/DDBJ databases">
        <title>Draft genome of a novel marine cyanobacterium (Chroococcales) isolated from South Atlantic Ocean.</title>
        <authorList>
            <person name="Rigonato J."/>
            <person name="Alvarenga D.O."/>
            <person name="Branco L.H."/>
            <person name="Varani A.M."/>
            <person name="Brandini F.P."/>
            <person name="Fiore M.F."/>
        </authorList>
    </citation>
    <scope>NUCLEOTIDE SEQUENCE [LARGE SCALE GENOMIC DNA]</scope>
    <source>
        <strain evidence="15 16">CENA595</strain>
    </source>
</reference>
<evidence type="ECO:0000256" key="7">
    <source>
        <dbReference type="ARBA" id="ARBA00022785"/>
    </source>
</evidence>
<keyword evidence="4 13" id="KW-0963">Cytoplasm</keyword>
<evidence type="ECO:0000256" key="9">
    <source>
        <dbReference type="ARBA" id="ARBA00061210"/>
    </source>
</evidence>
<evidence type="ECO:0000313" key="15">
    <source>
        <dbReference type="EMBL" id="KJH73686.1"/>
    </source>
</evidence>
<evidence type="ECO:0000256" key="8">
    <source>
        <dbReference type="ARBA" id="ARBA00052751"/>
    </source>
</evidence>
<evidence type="ECO:0000256" key="3">
    <source>
        <dbReference type="ARBA" id="ARBA00011245"/>
    </source>
</evidence>
<evidence type="ECO:0000256" key="1">
    <source>
        <dbReference type="ARBA" id="ARBA00004496"/>
    </source>
</evidence>
<gene>
    <name evidence="13" type="primary">queA</name>
    <name evidence="15" type="ORF">UH38_01890</name>
</gene>
<dbReference type="Pfam" id="PF02547">
    <property type="entry name" value="Queuosine_synth"/>
    <property type="match status" value="1"/>
</dbReference>
<dbReference type="UniPathway" id="UPA00392"/>
<dbReference type="Proteomes" id="UP000032452">
    <property type="component" value="Unassembled WGS sequence"/>
</dbReference>
<sequence>MNSFPKTIQSEPSSGRGREDKERSLSSYDYELPPSAIAQNPVIPRDSAKLLVVDSPHTHCHRIFSDLPQLLKPGDLLIMNDTRVIPARLHGRKTSGAAVEVLLLEEKQYNTWLALVKPGKRLQKGARIVFAREAGEAGEAQYVSISATVLEVNEATGGRLLRFDLPNGVSLLQILDSFGEIPLPPYITDSQAEDDQYQTVYAQNAGAIAAPTAGLHFTPELLQKLAEKGINSAFITLHVGVGTFRPVEVEDVTTHQMHGEWIDVSAATVEQIRATKARGGRVIAVGTTAVRALEGAAALSGQLEPFCGKTQLFIYPGYQWRVVDGLITNFHLPRSSLMMLVSALIGRQRLLDLYTEAIANAYRFYSFGDAMLILPEARVTHP</sequence>
<protein>
    <recommendedName>
        <fullName evidence="11 13">S-adenosylmethionine:tRNA ribosyltransferase-isomerase</fullName>
        <ecNumber evidence="10 13">2.4.99.17</ecNumber>
    </recommendedName>
    <alternativeName>
        <fullName evidence="12 13">Queuosine biosynthesis protein QueA</fullName>
    </alternativeName>
</protein>
<comment type="subunit">
    <text evidence="3 13">Monomer.</text>
</comment>
<keyword evidence="7 13" id="KW-0671">Queuosine biosynthesis</keyword>
<dbReference type="SUPFAM" id="SSF111337">
    <property type="entry name" value="QueA-like"/>
    <property type="match status" value="1"/>
</dbReference>
<organism evidence="15 16">
    <name type="scientific">Aliterella atlantica CENA595</name>
    <dbReference type="NCBI Taxonomy" id="1618023"/>
    <lineage>
        <taxon>Bacteria</taxon>
        <taxon>Bacillati</taxon>
        <taxon>Cyanobacteriota</taxon>
        <taxon>Cyanophyceae</taxon>
        <taxon>Chroococcidiopsidales</taxon>
        <taxon>Aliterellaceae</taxon>
        <taxon>Aliterella</taxon>
    </lineage>
</organism>
<dbReference type="STRING" id="1618023.UH38_01890"/>
<keyword evidence="6 13" id="KW-0949">S-adenosyl-L-methionine</keyword>
<name>A0A0D9A2K2_9CYAN</name>
<dbReference type="NCBIfam" id="TIGR00113">
    <property type="entry name" value="queA"/>
    <property type="match status" value="1"/>
</dbReference>
<comment type="caution">
    <text evidence="15">The sequence shown here is derived from an EMBL/GenBank/DDBJ whole genome shotgun (WGS) entry which is preliminary data.</text>
</comment>
<comment type="catalytic activity">
    <reaction evidence="8 13">
        <text>7-aminomethyl-7-carbaguanosine(34) in tRNA + S-adenosyl-L-methionine = epoxyqueuosine(34) in tRNA + adenine + L-methionine + 2 H(+)</text>
        <dbReference type="Rhea" id="RHEA:32155"/>
        <dbReference type="Rhea" id="RHEA-COMP:10342"/>
        <dbReference type="Rhea" id="RHEA-COMP:18582"/>
        <dbReference type="ChEBI" id="CHEBI:15378"/>
        <dbReference type="ChEBI" id="CHEBI:16708"/>
        <dbReference type="ChEBI" id="CHEBI:57844"/>
        <dbReference type="ChEBI" id="CHEBI:59789"/>
        <dbReference type="ChEBI" id="CHEBI:82833"/>
        <dbReference type="ChEBI" id="CHEBI:194443"/>
        <dbReference type="EC" id="2.4.99.17"/>
    </reaction>
</comment>
<evidence type="ECO:0000256" key="5">
    <source>
        <dbReference type="ARBA" id="ARBA00022679"/>
    </source>
</evidence>
<dbReference type="EMBL" id="JYON01000001">
    <property type="protein sequence ID" value="KJH73686.1"/>
    <property type="molecule type" value="Genomic_DNA"/>
</dbReference>
<comment type="subcellular location">
    <subcellularLocation>
        <location evidence="1 13">Cytoplasm</location>
    </subcellularLocation>
</comment>
<evidence type="ECO:0000256" key="14">
    <source>
        <dbReference type="SAM" id="MobiDB-lite"/>
    </source>
</evidence>
<dbReference type="GO" id="GO:0008616">
    <property type="term" value="P:tRNA queuosine(34) biosynthetic process"/>
    <property type="evidence" value="ECO:0007669"/>
    <property type="project" value="UniProtKB-UniRule"/>
</dbReference>
<evidence type="ECO:0000256" key="6">
    <source>
        <dbReference type="ARBA" id="ARBA00022691"/>
    </source>
</evidence>
<dbReference type="InterPro" id="IPR042118">
    <property type="entry name" value="QueA_dom1"/>
</dbReference>
<evidence type="ECO:0000256" key="2">
    <source>
        <dbReference type="ARBA" id="ARBA00004691"/>
    </source>
</evidence>
<keyword evidence="5 13" id="KW-0808">Transferase</keyword>
<comment type="similarity">
    <text evidence="9 13">Belongs to the QueA family.</text>
</comment>
<evidence type="ECO:0000256" key="11">
    <source>
        <dbReference type="ARBA" id="ARBA00069325"/>
    </source>
</evidence>
<evidence type="ECO:0000256" key="4">
    <source>
        <dbReference type="ARBA" id="ARBA00022490"/>
    </source>
</evidence>
<dbReference type="InterPro" id="IPR042119">
    <property type="entry name" value="QueA_dom2"/>
</dbReference>
<dbReference type="NCBIfam" id="NF001140">
    <property type="entry name" value="PRK00147.1"/>
    <property type="match status" value="1"/>
</dbReference>
<dbReference type="PATRIC" id="fig|1618023.3.peg.1625"/>
<feature type="region of interest" description="Disordered" evidence="14">
    <location>
        <begin position="1"/>
        <end position="30"/>
    </location>
</feature>
<dbReference type="PANTHER" id="PTHR30307">
    <property type="entry name" value="S-ADENOSYLMETHIONINE:TRNA RIBOSYLTRANSFERASE-ISOMERASE"/>
    <property type="match status" value="1"/>
</dbReference>
<feature type="compositionally biased region" description="Polar residues" evidence="14">
    <location>
        <begin position="1"/>
        <end position="13"/>
    </location>
</feature>
<keyword evidence="16" id="KW-1185">Reference proteome</keyword>
<dbReference type="FunFam" id="2.40.10.240:FF:000002">
    <property type="entry name" value="S-adenosylmethionine:tRNA ribosyltransferase-isomerase"/>
    <property type="match status" value="1"/>
</dbReference>
<evidence type="ECO:0000256" key="12">
    <source>
        <dbReference type="ARBA" id="ARBA00076160"/>
    </source>
</evidence>